<gene>
    <name evidence="1" type="ORF">PHPALM_28997</name>
</gene>
<dbReference type="EMBL" id="NCKW01015736">
    <property type="protein sequence ID" value="POM61913.1"/>
    <property type="molecule type" value="Genomic_DNA"/>
</dbReference>
<name>A0A2P4X8N0_9STRA</name>
<evidence type="ECO:0000313" key="2">
    <source>
        <dbReference type="Proteomes" id="UP000237271"/>
    </source>
</evidence>
<reference evidence="1 2" key="1">
    <citation type="journal article" date="2017" name="Genome Biol. Evol.">
        <title>Phytophthora megakarya and P. palmivora, closely related causal agents of cacao black pod rot, underwent increases in genome sizes and gene numbers by different mechanisms.</title>
        <authorList>
            <person name="Ali S.S."/>
            <person name="Shao J."/>
            <person name="Lary D.J."/>
            <person name="Kronmiller B."/>
            <person name="Shen D."/>
            <person name="Strem M.D."/>
            <person name="Amoako-Attah I."/>
            <person name="Akrofi A.Y."/>
            <person name="Begoude B.A."/>
            <person name="Ten Hoopen G.M."/>
            <person name="Coulibaly K."/>
            <person name="Kebe B.I."/>
            <person name="Melnick R.L."/>
            <person name="Guiltinan M.J."/>
            <person name="Tyler B.M."/>
            <person name="Meinhardt L.W."/>
            <person name="Bailey B.A."/>
        </authorList>
    </citation>
    <scope>NUCLEOTIDE SEQUENCE [LARGE SCALE GENOMIC DNA]</scope>
    <source>
        <strain evidence="2">sbr112.9</strain>
    </source>
</reference>
<keyword evidence="2" id="KW-1185">Reference proteome</keyword>
<dbReference type="AlphaFoldDB" id="A0A2P4X8N0"/>
<protein>
    <submittedName>
        <fullName evidence="1">Pol protein</fullName>
    </submittedName>
</protein>
<evidence type="ECO:0000313" key="1">
    <source>
        <dbReference type="EMBL" id="POM61913.1"/>
    </source>
</evidence>
<proteinExistence type="predicted"/>
<accession>A0A2P4X8N0</accession>
<dbReference type="Proteomes" id="UP000237271">
    <property type="component" value="Unassembled WGS sequence"/>
</dbReference>
<dbReference type="OrthoDB" id="121415at2759"/>
<organism evidence="1 2">
    <name type="scientific">Phytophthora palmivora</name>
    <dbReference type="NCBI Taxonomy" id="4796"/>
    <lineage>
        <taxon>Eukaryota</taxon>
        <taxon>Sar</taxon>
        <taxon>Stramenopiles</taxon>
        <taxon>Oomycota</taxon>
        <taxon>Peronosporomycetes</taxon>
        <taxon>Peronosporales</taxon>
        <taxon>Peronosporaceae</taxon>
        <taxon>Phytophthora</taxon>
    </lineage>
</organism>
<sequence>MVANRNRFWGVNELFTIPDGGTGAGIGDTGFDSNKANLHHAPVPALPDENKSFSVVWDASVYAIGCAL</sequence>
<comment type="caution">
    <text evidence="1">The sequence shown here is derived from an EMBL/GenBank/DDBJ whole genome shotgun (WGS) entry which is preliminary data.</text>
</comment>